<feature type="compositionally biased region" description="Basic and acidic residues" evidence="6">
    <location>
        <begin position="450"/>
        <end position="460"/>
    </location>
</feature>
<evidence type="ECO:0000256" key="6">
    <source>
        <dbReference type="SAM" id="MobiDB-lite"/>
    </source>
</evidence>
<dbReference type="Pfam" id="PF19252">
    <property type="entry name" value="HIND"/>
    <property type="match status" value="1"/>
</dbReference>
<feature type="compositionally biased region" description="Acidic residues" evidence="6">
    <location>
        <begin position="707"/>
        <end position="728"/>
    </location>
</feature>
<dbReference type="Proteomes" id="UP001497392">
    <property type="component" value="Unassembled WGS sequence"/>
</dbReference>
<feature type="compositionally biased region" description="Basic residues" evidence="6">
    <location>
        <begin position="494"/>
        <end position="505"/>
    </location>
</feature>
<feature type="compositionally biased region" description="Low complexity" evidence="6">
    <location>
        <begin position="519"/>
        <end position="531"/>
    </location>
</feature>
<feature type="region of interest" description="Disordered" evidence="6">
    <location>
        <begin position="572"/>
        <end position="622"/>
    </location>
</feature>
<comment type="subcellular location">
    <subcellularLocation>
        <location evidence="1">Nucleus</location>
    </subcellularLocation>
</comment>
<evidence type="ECO:0000313" key="7">
    <source>
        <dbReference type="EMBL" id="CAL5227999.1"/>
    </source>
</evidence>
<feature type="compositionally biased region" description="Acidic residues" evidence="6">
    <location>
        <begin position="580"/>
        <end position="592"/>
    </location>
</feature>
<protein>
    <submittedName>
        <fullName evidence="7">G11053 protein</fullName>
    </submittedName>
</protein>
<keyword evidence="5" id="KW-0539">Nucleus</keyword>
<evidence type="ECO:0000256" key="1">
    <source>
        <dbReference type="ARBA" id="ARBA00004123"/>
    </source>
</evidence>
<feature type="region of interest" description="Disordered" evidence="6">
    <location>
        <begin position="399"/>
        <end position="420"/>
    </location>
</feature>
<dbReference type="InterPro" id="IPR005011">
    <property type="entry name" value="SNU66/SART1"/>
</dbReference>
<feature type="compositionally biased region" description="Basic and acidic residues" evidence="6">
    <location>
        <begin position="265"/>
        <end position="275"/>
    </location>
</feature>
<name>A0ABP1G6Y5_9CHLO</name>
<keyword evidence="3" id="KW-0507">mRNA processing</keyword>
<feature type="region of interest" description="Disordered" evidence="6">
    <location>
        <begin position="432"/>
        <end position="559"/>
    </location>
</feature>
<comment type="similarity">
    <text evidence="2">Belongs to the SNU66/SART1 family.</text>
</comment>
<evidence type="ECO:0000256" key="5">
    <source>
        <dbReference type="ARBA" id="ARBA00023242"/>
    </source>
</evidence>
<accession>A0ABP1G6Y5</accession>
<feature type="compositionally biased region" description="Basic and acidic residues" evidence="6">
    <location>
        <begin position="1"/>
        <end position="15"/>
    </location>
</feature>
<dbReference type="PANTHER" id="PTHR14152:SF5">
    <property type="entry name" value="U4_U6.U5 TRI-SNRNP-ASSOCIATED PROTEIN 1"/>
    <property type="match status" value="1"/>
</dbReference>
<dbReference type="EMBL" id="CAXHTA020000017">
    <property type="protein sequence ID" value="CAL5227999.1"/>
    <property type="molecule type" value="Genomic_DNA"/>
</dbReference>
<keyword evidence="8" id="KW-1185">Reference proteome</keyword>
<feature type="compositionally biased region" description="Acidic residues" evidence="6">
    <location>
        <begin position="432"/>
        <end position="443"/>
    </location>
</feature>
<evidence type="ECO:0000256" key="3">
    <source>
        <dbReference type="ARBA" id="ARBA00022664"/>
    </source>
</evidence>
<feature type="compositionally biased region" description="Basic and acidic residues" evidence="6">
    <location>
        <begin position="24"/>
        <end position="56"/>
    </location>
</feature>
<feature type="region of interest" description="Disordered" evidence="6">
    <location>
        <begin position="655"/>
        <end position="732"/>
    </location>
</feature>
<evidence type="ECO:0000256" key="4">
    <source>
        <dbReference type="ARBA" id="ARBA00023187"/>
    </source>
</evidence>
<proteinExistence type="inferred from homology"/>
<feature type="compositionally biased region" description="Basic and acidic residues" evidence="6">
    <location>
        <begin position="236"/>
        <end position="258"/>
    </location>
</feature>
<dbReference type="InterPro" id="IPR045347">
    <property type="entry name" value="HIND"/>
</dbReference>
<organism evidence="7 8">
    <name type="scientific">Coccomyxa viridis</name>
    <dbReference type="NCBI Taxonomy" id="1274662"/>
    <lineage>
        <taxon>Eukaryota</taxon>
        <taxon>Viridiplantae</taxon>
        <taxon>Chlorophyta</taxon>
        <taxon>core chlorophytes</taxon>
        <taxon>Trebouxiophyceae</taxon>
        <taxon>Trebouxiophyceae incertae sedis</taxon>
        <taxon>Coccomyxaceae</taxon>
        <taxon>Coccomyxa</taxon>
    </lineage>
</organism>
<feature type="compositionally biased region" description="Low complexity" evidence="6">
    <location>
        <begin position="680"/>
        <end position="695"/>
    </location>
</feature>
<dbReference type="Pfam" id="PF03343">
    <property type="entry name" value="SART-1"/>
    <property type="match status" value="2"/>
</dbReference>
<feature type="compositionally biased region" description="Basic and acidic residues" evidence="6">
    <location>
        <begin position="408"/>
        <end position="420"/>
    </location>
</feature>
<dbReference type="PANTHER" id="PTHR14152">
    <property type="entry name" value="SQUAMOUS CELL CARCINOMA ANTIGEN RECOGNISED BY CYTOTOXIC T LYMPHOCYTES"/>
    <property type="match status" value="1"/>
</dbReference>
<evidence type="ECO:0000256" key="2">
    <source>
        <dbReference type="ARBA" id="ARBA00006076"/>
    </source>
</evidence>
<feature type="compositionally biased region" description="Low complexity" evidence="6">
    <location>
        <begin position="461"/>
        <end position="473"/>
    </location>
</feature>
<comment type="caution">
    <text evidence="7">The sequence shown here is derived from an EMBL/GenBank/DDBJ whole genome shotgun (WGS) entry which is preliminary data.</text>
</comment>
<gene>
    <name evidence="7" type="primary">g11053</name>
    <name evidence="7" type="ORF">VP750_LOCUS9905</name>
</gene>
<feature type="region of interest" description="Disordered" evidence="6">
    <location>
        <begin position="1"/>
        <end position="275"/>
    </location>
</feature>
<feature type="compositionally biased region" description="Basic and acidic residues" evidence="6">
    <location>
        <begin position="88"/>
        <end position="168"/>
    </location>
</feature>
<evidence type="ECO:0000313" key="8">
    <source>
        <dbReference type="Proteomes" id="UP001497392"/>
    </source>
</evidence>
<feature type="region of interest" description="Disordered" evidence="6">
    <location>
        <begin position="926"/>
        <end position="949"/>
    </location>
</feature>
<sequence>MGRHEDDSDVRQEKKEKKHKHKEKDRVRDKDREKSRHREKDRHADDEGRGRQDRSESPSGRANGAAKSSPIDAAEPGQPAVNTTGKADLLKDSPRRREDDERRSHRSSRGDPSRRDRDRDADRDRRRERSRDRHRDRDRERARDRDRRRDRSRDVEKERATSKPRESARTPAPAAEQPEEQQKAPVRQASPPMSSSAREAEPPVVQESGGEVSMSIDETNKLRISLGLKPLSADNESDKQRKAQQEREAQKAEEDKAAKAAALAERVKAQKERRLEEEKLRKVKTLGEAADDVDDVSAWINKSRALEEKAKAEARAKALKAAQALEEQDDELLDSDEDNEEKLNNAKELAGMRVRHDADELGEGETMILTLADRNILDEHGEVDEDKDELENALVIEQKKRDKAKRAASKEEHIKPLFGEDGKARTMLDKYDEEEDTGMEIDESGAFNSDKAKQQAEIRAKLAAAESAANAGAQPSYEGKSEYYTQDEMAAMFKPKKKKKKKALRKREEEEPVDLSFLEAEAASAAAGVSADHGSRAQRGAIAEAQQAKREQDAAAKQARYENALQKANYASLAMKQEQEQEQADAEDEDELQATLARARRAALSKVQKPEDDDEKPSLESIAEVAARRREAAHIRESHGGEVLTEMAEYVKGVGLSEEDGSAQPKAESSYMGVDDADEAPAQPAAEPKQEAPGAGKFGAWVSAEGDGAESDGDADMADAEEEQEVDKDEALIHEKAIGRGIGAALELLKDRGDLKAPLQWAGRTNDINEAQRLRNEGQLTDVYTGGRQDNFHAAAIERALTQRDEFGNIMTPKERFRNLCYSFHGKDPSKNKKDKRFRKIAEEQERKRRTMSAIGEDHALSRLAAVQEQSATPYLVLSGKVKPGQSSDPASGYATVEKGALSMAPSLGGGETPLTGARKVEAMLGIKRGTPNGNASMAPPPARKPKTG</sequence>
<keyword evidence="4" id="KW-0508">mRNA splicing</keyword>
<reference evidence="7 8" key="1">
    <citation type="submission" date="2024-06" db="EMBL/GenBank/DDBJ databases">
        <authorList>
            <person name="Kraege A."/>
            <person name="Thomma B."/>
        </authorList>
    </citation>
    <scope>NUCLEOTIDE SEQUENCE [LARGE SCALE GENOMIC DNA]</scope>
</reference>